<evidence type="ECO:0000313" key="1">
    <source>
        <dbReference type="EMBL" id="OXE33795.1"/>
    </source>
</evidence>
<sequence length="76" mass="8902">MSAPEYIKRNEKRGHNSLKAKLGVQTFSNPKPHKYCTFQFKYIEVLKIINNSSKRLVITKTKKELVIRAIKIRIDV</sequence>
<dbReference type="Proteomes" id="UP000214596">
    <property type="component" value="Unassembled WGS sequence"/>
</dbReference>
<dbReference type="STRING" id="670.ACZ92_21210"/>
<gene>
    <name evidence="1" type="ORF">CA163_05635</name>
</gene>
<dbReference type="RefSeq" id="WP_005493696.1">
    <property type="nucleotide sequence ID" value="NZ_NNNM01000338.1"/>
</dbReference>
<comment type="caution">
    <text evidence="1">The sequence shown here is derived from an EMBL/GenBank/DDBJ whole genome shotgun (WGS) entry which is preliminary data.</text>
</comment>
<dbReference type="EMBL" id="NIXT01000202">
    <property type="protein sequence ID" value="OXE33795.1"/>
    <property type="molecule type" value="Genomic_DNA"/>
</dbReference>
<dbReference type="AlphaFoldDB" id="A0A0F2H5M5"/>
<dbReference type="OrthoDB" id="9903921at2"/>
<proteinExistence type="predicted"/>
<protein>
    <submittedName>
        <fullName evidence="1">Uncharacterized protein</fullName>
    </submittedName>
</protein>
<evidence type="ECO:0000313" key="2">
    <source>
        <dbReference type="Proteomes" id="UP000214596"/>
    </source>
</evidence>
<organism evidence="1 2">
    <name type="scientific">Vibrio parahaemolyticus</name>
    <dbReference type="NCBI Taxonomy" id="670"/>
    <lineage>
        <taxon>Bacteria</taxon>
        <taxon>Pseudomonadati</taxon>
        <taxon>Pseudomonadota</taxon>
        <taxon>Gammaproteobacteria</taxon>
        <taxon>Vibrionales</taxon>
        <taxon>Vibrionaceae</taxon>
        <taxon>Vibrio</taxon>
    </lineage>
</organism>
<accession>A0A0F2H5M5</accession>
<reference evidence="1 2" key="1">
    <citation type="journal article" date="2017" name="Appl. Environ. Microbiol.">
        <title>Parallel evolution of two clades of a major Atlantic endemic Vibrio parahaemolyticus pathogen lineage by independent acquisition of related pathogenicity islands.</title>
        <authorList>
            <person name="Xu F."/>
            <person name="Gonzalez-Escalona N."/>
            <person name="Drees K.P."/>
            <person name="Sebra R.P."/>
            <person name="Cooper V.S."/>
            <person name="Jones S.H."/>
            <person name="Whistler C.A."/>
        </authorList>
    </citation>
    <scope>NUCLEOTIDE SEQUENCE [LARGE SCALE GENOMIC DNA]</scope>
    <source>
        <strain evidence="1 2">MAVP-3</strain>
    </source>
</reference>
<name>A0A0F2H5M5_VIBPH</name>